<dbReference type="InterPro" id="IPR002053">
    <property type="entry name" value="Glyco_hydro_25"/>
</dbReference>
<dbReference type="RefSeq" id="WP_219965313.1">
    <property type="nucleotide sequence ID" value="NZ_JAGFNZ010000003.1"/>
</dbReference>
<feature type="domain" description="BIG2" evidence="3">
    <location>
        <begin position="28"/>
        <end position="103"/>
    </location>
</feature>
<evidence type="ECO:0000313" key="5">
    <source>
        <dbReference type="Proteomes" id="UP000719942"/>
    </source>
</evidence>
<evidence type="ECO:0000256" key="2">
    <source>
        <dbReference type="SAM" id="SignalP"/>
    </source>
</evidence>
<evidence type="ECO:0000256" key="1">
    <source>
        <dbReference type="ARBA" id="ARBA00010646"/>
    </source>
</evidence>
<dbReference type="SUPFAM" id="SSF51445">
    <property type="entry name" value="(Trans)glycosidases"/>
    <property type="match status" value="1"/>
</dbReference>
<dbReference type="InterPro" id="IPR003343">
    <property type="entry name" value="Big_2"/>
</dbReference>
<dbReference type="EMBL" id="JAGFNZ010000003">
    <property type="protein sequence ID" value="MBW7572894.1"/>
    <property type="molecule type" value="Genomic_DNA"/>
</dbReference>
<name>A0ABS7DP48_9FIRM</name>
<dbReference type="Proteomes" id="UP000719942">
    <property type="component" value="Unassembled WGS sequence"/>
</dbReference>
<dbReference type="Pfam" id="PF01183">
    <property type="entry name" value="Glyco_hydro_25"/>
    <property type="match status" value="1"/>
</dbReference>
<dbReference type="InterPro" id="IPR017853">
    <property type="entry name" value="GH"/>
</dbReference>
<dbReference type="PANTHER" id="PTHR34135:SF2">
    <property type="entry name" value="LYSOZYME"/>
    <property type="match status" value="1"/>
</dbReference>
<dbReference type="PROSITE" id="PS51904">
    <property type="entry name" value="GLYCOSYL_HYDROL_F25_2"/>
    <property type="match status" value="1"/>
</dbReference>
<gene>
    <name evidence="4" type="ORF">J5W02_08700</name>
</gene>
<dbReference type="PANTHER" id="PTHR34135">
    <property type="entry name" value="LYSOZYME"/>
    <property type="match status" value="1"/>
</dbReference>
<comment type="caution">
    <text evidence="4">The sequence shown here is derived from an EMBL/GenBank/DDBJ whole genome shotgun (WGS) entry which is preliminary data.</text>
</comment>
<dbReference type="InterPro" id="IPR008964">
    <property type="entry name" value="Invasin/intimin_cell_adhesion"/>
</dbReference>
<dbReference type="SUPFAM" id="SSF49373">
    <property type="entry name" value="Invasin/intimin cell-adhesion fragments"/>
    <property type="match status" value="1"/>
</dbReference>
<dbReference type="SMART" id="SM00635">
    <property type="entry name" value="BID_2"/>
    <property type="match status" value="2"/>
</dbReference>
<reference evidence="4 5" key="1">
    <citation type="submission" date="2021-03" db="EMBL/GenBank/DDBJ databases">
        <title>Caproiciproducens sp. nov. isolated from feces of cow.</title>
        <authorList>
            <person name="Choi J.-Y."/>
        </authorList>
    </citation>
    <scope>NUCLEOTIDE SEQUENCE [LARGE SCALE GENOMIC DNA]</scope>
    <source>
        <strain evidence="4 5">AGMB10547</strain>
    </source>
</reference>
<feature type="chain" id="PRO_5046111739" evidence="2">
    <location>
        <begin position="25"/>
        <end position="407"/>
    </location>
</feature>
<organism evidence="4 5">
    <name type="scientific">Caproiciproducens faecalis</name>
    <dbReference type="NCBI Taxonomy" id="2820301"/>
    <lineage>
        <taxon>Bacteria</taxon>
        <taxon>Bacillati</taxon>
        <taxon>Bacillota</taxon>
        <taxon>Clostridia</taxon>
        <taxon>Eubacteriales</taxon>
        <taxon>Acutalibacteraceae</taxon>
        <taxon>Caproiciproducens</taxon>
    </lineage>
</organism>
<dbReference type="CDD" id="cd06414">
    <property type="entry name" value="GH25_LytC-like"/>
    <property type="match status" value="1"/>
</dbReference>
<dbReference type="Pfam" id="PF02368">
    <property type="entry name" value="Big_2"/>
    <property type="match status" value="1"/>
</dbReference>
<keyword evidence="5" id="KW-1185">Reference proteome</keyword>
<keyword evidence="2" id="KW-0732">Signal</keyword>
<feature type="signal peptide" evidence="2">
    <location>
        <begin position="1"/>
        <end position="24"/>
    </location>
</feature>
<proteinExistence type="inferred from homology"/>
<dbReference type="Gene3D" id="2.60.40.1080">
    <property type="match status" value="1"/>
</dbReference>
<comment type="similarity">
    <text evidence="1">Belongs to the glycosyl hydrolase 25 family.</text>
</comment>
<accession>A0ABS7DP48</accession>
<feature type="domain" description="BIG2" evidence="3">
    <location>
        <begin position="319"/>
        <end position="403"/>
    </location>
</feature>
<protein>
    <submittedName>
        <fullName evidence="4">Ig-like domain-containing protein</fullName>
    </submittedName>
</protein>
<sequence length="407" mass="42756">MKKKWVALLLVLAMAVSLSTAAFAADTGTSGGTLVLSSETLYLKVGETAVLTATDSGSSVSQASWASGNSAVASVADGTVTAYSLGRTTVTVTAQDGRSASCDVHVVLKGIDVSEHQGLVDWSSVKAAGVDFAILRTGYGNEMPETQTDDCFEDNYMAATANGIKVGVYHVSYATTPEIAVQEAQMCLTILNGRHLDYPVFYDIESNIEGDADHASLTNDQLAAIVNAFCGTITASGYKTGIYSNTSMFNSKLSSPSLSGYDKWVAHYYVPSPGYSGNYTMWQYSDAGLVGGINTASDMDYCYTDYLSSAAAAAPVQTPADSTILSDTGFSLSVKPGQSYQFKFTPNGITGKPSFTTGNSGVAKIVYQKLQNGSYYVKILGVGAGTTSIYSVLPNQSPVRRCVVTVA</sequence>
<evidence type="ECO:0000313" key="4">
    <source>
        <dbReference type="EMBL" id="MBW7572894.1"/>
    </source>
</evidence>
<dbReference type="Gene3D" id="3.20.20.80">
    <property type="entry name" value="Glycosidases"/>
    <property type="match status" value="1"/>
</dbReference>
<evidence type="ECO:0000259" key="3">
    <source>
        <dbReference type="SMART" id="SM00635"/>
    </source>
</evidence>